<sequence>MPPSSRNCYSSRLRILLCFAMWYALNVAYNVTNKWALDDVRVYVGSHRLQAGDVKDDADGGGDTTTTTAVANVPSALPLTIGCMQFLVGATYSIALWVSGIRGPVPHAAELSTLVLALPLPPLTSRRRAVGSPRRQTATITPALRGTFRIALYHTLGQLCTILCLSSNSIGFAHVIKAMEPLFSALAALVIFGQMMDVRVYLSLLPVVGGVFLACAGSDEFSWTSFAYGMGSNAFFAMRGVISKVVMDASTSTTPPPTDRRGLGISRDEESEPMMNEDDDVKGGGKSGGENPEPGRGNEEDDAPEGLSPANLFAAVTCVSFVLSVPVALIFEGSILRDICRVHAADGADDGSQRGRGGNREKIIFAYIIASGLFHYLNNEVMYLVLSNVHPITLAVGNTMKRVFIIVTGVLVFATPISLQTAIGSAIAIVGVFVYSLMKQWYGSSGGGCSKGSNGAGVCAKAL</sequence>
<dbReference type="Proteomes" id="UP001530377">
    <property type="component" value="Unassembled WGS sequence"/>
</dbReference>
<dbReference type="InterPro" id="IPR037185">
    <property type="entry name" value="EmrE-like"/>
</dbReference>
<keyword evidence="2 6" id="KW-0812">Transmembrane</keyword>
<dbReference type="InterPro" id="IPR050186">
    <property type="entry name" value="TPT_transporter"/>
</dbReference>
<protein>
    <recommendedName>
        <fullName evidence="7">Sugar phosphate transporter domain-containing protein</fullName>
    </recommendedName>
</protein>
<evidence type="ECO:0000256" key="2">
    <source>
        <dbReference type="ARBA" id="ARBA00022692"/>
    </source>
</evidence>
<evidence type="ECO:0000313" key="9">
    <source>
        <dbReference type="Proteomes" id="UP001530377"/>
    </source>
</evidence>
<reference evidence="8 9" key="1">
    <citation type="submission" date="2024-10" db="EMBL/GenBank/DDBJ databases">
        <title>Updated reference genomes for cyclostephanoid diatoms.</title>
        <authorList>
            <person name="Roberts W.R."/>
            <person name="Alverson A.J."/>
        </authorList>
    </citation>
    <scope>NUCLEOTIDE SEQUENCE [LARGE SCALE GENOMIC DNA]</scope>
    <source>
        <strain evidence="8 9">AJA228-03</strain>
    </source>
</reference>
<feature type="domain" description="Sugar phosphate transporter" evidence="7">
    <location>
        <begin position="307"/>
        <end position="436"/>
    </location>
</feature>
<feature type="transmembrane region" description="Helical" evidence="6">
    <location>
        <begin position="312"/>
        <end position="331"/>
    </location>
</feature>
<gene>
    <name evidence="8" type="ORF">ACHAXA_005709</name>
</gene>
<evidence type="ECO:0000256" key="4">
    <source>
        <dbReference type="ARBA" id="ARBA00023136"/>
    </source>
</evidence>
<evidence type="ECO:0000256" key="3">
    <source>
        <dbReference type="ARBA" id="ARBA00022989"/>
    </source>
</evidence>
<dbReference type="SUPFAM" id="SSF103481">
    <property type="entry name" value="Multidrug resistance efflux transporter EmrE"/>
    <property type="match status" value="2"/>
</dbReference>
<comment type="subcellular location">
    <subcellularLocation>
        <location evidence="1">Membrane</location>
        <topology evidence="1">Multi-pass membrane protein</topology>
    </subcellularLocation>
</comment>
<dbReference type="Pfam" id="PF03151">
    <property type="entry name" value="TPT"/>
    <property type="match status" value="2"/>
</dbReference>
<feature type="transmembrane region" description="Helical" evidence="6">
    <location>
        <begin position="364"/>
        <end position="385"/>
    </location>
</feature>
<keyword evidence="9" id="KW-1185">Reference proteome</keyword>
<feature type="compositionally biased region" description="Acidic residues" evidence="5">
    <location>
        <begin position="269"/>
        <end position="280"/>
    </location>
</feature>
<accession>A0ABD3SRK7</accession>
<keyword evidence="4 6" id="KW-0472">Membrane</keyword>
<feature type="transmembrane region" description="Helical" evidence="6">
    <location>
        <begin position="12"/>
        <end position="31"/>
    </location>
</feature>
<dbReference type="InterPro" id="IPR004853">
    <property type="entry name" value="Sugar_P_trans_dom"/>
</dbReference>
<feature type="transmembrane region" description="Helical" evidence="6">
    <location>
        <begin position="405"/>
        <end position="435"/>
    </location>
</feature>
<feature type="compositionally biased region" description="Basic and acidic residues" evidence="5">
    <location>
        <begin position="258"/>
        <end position="268"/>
    </location>
</feature>
<evidence type="ECO:0000313" key="8">
    <source>
        <dbReference type="EMBL" id="KAL3826867.1"/>
    </source>
</evidence>
<comment type="caution">
    <text evidence="8">The sequence shown here is derived from an EMBL/GenBank/DDBJ whole genome shotgun (WGS) entry which is preliminary data.</text>
</comment>
<evidence type="ECO:0000259" key="7">
    <source>
        <dbReference type="Pfam" id="PF03151"/>
    </source>
</evidence>
<dbReference type="AlphaFoldDB" id="A0ABD3SRK7"/>
<feature type="region of interest" description="Disordered" evidence="5">
    <location>
        <begin position="249"/>
        <end position="306"/>
    </location>
</feature>
<evidence type="ECO:0000256" key="1">
    <source>
        <dbReference type="ARBA" id="ARBA00004141"/>
    </source>
</evidence>
<name>A0ABD3SRK7_9STRA</name>
<dbReference type="EMBL" id="JALLPB020000013">
    <property type="protein sequence ID" value="KAL3826867.1"/>
    <property type="molecule type" value="Genomic_DNA"/>
</dbReference>
<proteinExistence type="predicted"/>
<organism evidence="8 9">
    <name type="scientific">Cyclostephanos tholiformis</name>
    <dbReference type="NCBI Taxonomy" id="382380"/>
    <lineage>
        <taxon>Eukaryota</taxon>
        <taxon>Sar</taxon>
        <taxon>Stramenopiles</taxon>
        <taxon>Ochrophyta</taxon>
        <taxon>Bacillariophyta</taxon>
        <taxon>Coscinodiscophyceae</taxon>
        <taxon>Thalassiosirophycidae</taxon>
        <taxon>Stephanodiscales</taxon>
        <taxon>Stephanodiscaceae</taxon>
        <taxon>Cyclostephanos</taxon>
    </lineage>
</organism>
<feature type="transmembrane region" description="Helical" evidence="6">
    <location>
        <begin position="76"/>
        <end position="98"/>
    </location>
</feature>
<evidence type="ECO:0000256" key="5">
    <source>
        <dbReference type="SAM" id="MobiDB-lite"/>
    </source>
</evidence>
<feature type="domain" description="Sugar phosphate transporter" evidence="7">
    <location>
        <begin position="76"/>
        <end position="249"/>
    </location>
</feature>
<evidence type="ECO:0000256" key="6">
    <source>
        <dbReference type="SAM" id="Phobius"/>
    </source>
</evidence>
<dbReference type="PANTHER" id="PTHR11132">
    <property type="entry name" value="SOLUTE CARRIER FAMILY 35"/>
    <property type="match status" value="1"/>
</dbReference>
<keyword evidence="3 6" id="KW-1133">Transmembrane helix</keyword>
<dbReference type="GO" id="GO:0016020">
    <property type="term" value="C:membrane"/>
    <property type="evidence" value="ECO:0007669"/>
    <property type="project" value="UniProtKB-SubCell"/>
</dbReference>